<dbReference type="OrthoDB" id="10254930at2759"/>
<evidence type="ECO:0000256" key="3">
    <source>
        <dbReference type="ARBA" id="ARBA00023054"/>
    </source>
</evidence>
<dbReference type="PROSITE" id="PS50033">
    <property type="entry name" value="UBX"/>
    <property type="match status" value="1"/>
</dbReference>
<dbReference type="SUPFAM" id="SSF54236">
    <property type="entry name" value="Ubiquitin-like"/>
    <property type="match status" value="1"/>
</dbReference>
<dbReference type="Gene3D" id="3.10.20.90">
    <property type="entry name" value="Phosphatidylinositol 3-kinase Catalytic Subunit, Chain A, domain 1"/>
    <property type="match status" value="1"/>
</dbReference>
<feature type="domain" description="UBX" evidence="5">
    <location>
        <begin position="254"/>
        <end position="315"/>
    </location>
</feature>
<dbReference type="PROSITE" id="PS00028">
    <property type="entry name" value="ZINC_FINGER_C2H2_1"/>
    <property type="match status" value="1"/>
</dbReference>
<comment type="subcellular location">
    <subcellularLocation>
        <location evidence="1">Cytoplasm</location>
    </subcellularLocation>
</comment>
<evidence type="ECO:0000256" key="1">
    <source>
        <dbReference type="ARBA" id="ARBA00004496"/>
    </source>
</evidence>
<dbReference type="Pfam" id="PF00789">
    <property type="entry name" value="UBX"/>
    <property type="match status" value="1"/>
</dbReference>
<dbReference type="CDD" id="cd01767">
    <property type="entry name" value="UBX"/>
    <property type="match status" value="1"/>
</dbReference>
<feature type="compositionally biased region" description="Basic and acidic residues" evidence="4">
    <location>
        <begin position="101"/>
        <end position="176"/>
    </location>
</feature>
<dbReference type="Proteomes" id="UP001150907">
    <property type="component" value="Unassembled WGS sequence"/>
</dbReference>
<dbReference type="Gene3D" id="1.10.8.10">
    <property type="entry name" value="DNA helicase RuvA subunit, C-terminal domain"/>
    <property type="match status" value="1"/>
</dbReference>
<accession>A0A9W8BG96</accession>
<evidence type="ECO:0000256" key="2">
    <source>
        <dbReference type="ARBA" id="ARBA00022490"/>
    </source>
</evidence>
<dbReference type="PANTHER" id="PTHR46340:SF1">
    <property type="entry name" value="UBX DOMAIN-CONTAINING PROTEIN 1"/>
    <property type="match status" value="1"/>
</dbReference>
<keyword evidence="2" id="KW-0963">Cytoplasm</keyword>
<dbReference type="GO" id="GO:0036435">
    <property type="term" value="F:K48-linked polyubiquitin modification-dependent protein binding"/>
    <property type="evidence" value="ECO:0007669"/>
    <property type="project" value="TreeGrafter"/>
</dbReference>
<dbReference type="PANTHER" id="PTHR46340">
    <property type="entry name" value="UBX DOMAIN-CONTAINING PROTEIN 1"/>
    <property type="match status" value="1"/>
</dbReference>
<reference evidence="6" key="1">
    <citation type="submission" date="2022-07" db="EMBL/GenBank/DDBJ databases">
        <title>Phylogenomic reconstructions and comparative analyses of Kickxellomycotina fungi.</title>
        <authorList>
            <person name="Reynolds N.K."/>
            <person name="Stajich J.E."/>
            <person name="Barry K."/>
            <person name="Grigoriev I.V."/>
            <person name="Crous P."/>
            <person name="Smith M.E."/>
        </authorList>
    </citation>
    <scope>NUCLEOTIDE SEQUENCE</scope>
    <source>
        <strain evidence="6">IMI 214461</strain>
    </source>
</reference>
<feature type="region of interest" description="Disordered" evidence="4">
    <location>
        <begin position="82"/>
        <end position="176"/>
    </location>
</feature>
<gene>
    <name evidence="6" type="ORF">H4R26_001284</name>
</gene>
<dbReference type="InterPro" id="IPR029071">
    <property type="entry name" value="Ubiquitin-like_domsf"/>
</dbReference>
<evidence type="ECO:0000313" key="6">
    <source>
        <dbReference type="EMBL" id="KAJ2006603.1"/>
    </source>
</evidence>
<feature type="region of interest" description="Disordered" evidence="4">
    <location>
        <begin position="24"/>
        <end position="62"/>
    </location>
</feature>
<dbReference type="GO" id="GO:0005737">
    <property type="term" value="C:cytoplasm"/>
    <property type="evidence" value="ECO:0007669"/>
    <property type="project" value="UniProtKB-SubCell"/>
</dbReference>
<dbReference type="GO" id="GO:0031397">
    <property type="term" value="P:negative regulation of protein ubiquitination"/>
    <property type="evidence" value="ECO:0007669"/>
    <property type="project" value="TreeGrafter"/>
</dbReference>
<sequence length="317" mass="35406">MTFDKALRATNNSGLQPALDWLEAHANDEGIDDPIDTSAAAPSDEPATDNAAPAATSDQPAQSLVCNECGKQFKSAELAQYHATKSGHADFAESTEAVKPLTEEEKKEKLDELQQRITEKRKMREDAEKAEQRQNELLRRKAGQDMTEQNERLKELTMKRELEKQKREKEDDKRAAQRIKDQIEQDKRDRAVRIALEKAERDGTSTIAANQAEENAAPSMLQAGVPKITTSSNQTRLQIRSMLQSSKGGPSAPLTHVFAADQTLKDVIDYIKQEMPHIGSHFKLSMSFPRKDFDSHHHSKTLKELGLVPNAALILTN</sequence>
<keyword evidence="3" id="KW-0175">Coiled coil</keyword>
<dbReference type="GO" id="GO:0005634">
    <property type="term" value="C:nucleus"/>
    <property type="evidence" value="ECO:0007669"/>
    <property type="project" value="TreeGrafter"/>
</dbReference>
<dbReference type="Pfam" id="PF22562">
    <property type="entry name" value="UBA_7"/>
    <property type="match status" value="1"/>
</dbReference>
<organism evidence="6 7">
    <name type="scientific">Coemansia thaxteri</name>
    <dbReference type="NCBI Taxonomy" id="2663907"/>
    <lineage>
        <taxon>Eukaryota</taxon>
        <taxon>Fungi</taxon>
        <taxon>Fungi incertae sedis</taxon>
        <taxon>Zoopagomycota</taxon>
        <taxon>Kickxellomycotina</taxon>
        <taxon>Kickxellomycetes</taxon>
        <taxon>Kickxellales</taxon>
        <taxon>Kickxellaceae</taxon>
        <taxon>Coemansia</taxon>
    </lineage>
</organism>
<evidence type="ECO:0000259" key="5">
    <source>
        <dbReference type="PROSITE" id="PS50033"/>
    </source>
</evidence>
<dbReference type="InterPro" id="IPR001012">
    <property type="entry name" value="UBX_dom"/>
</dbReference>
<dbReference type="GO" id="GO:0032435">
    <property type="term" value="P:negative regulation of proteasomal ubiquitin-dependent protein catabolic process"/>
    <property type="evidence" value="ECO:0007669"/>
    <property type="project" value="TreeGrafter"/>
</dbReference>
<dbReference type="InterPro" id="IPR009060">
    <property type="entry name" value="UBA-like_sf"/>
</dbReference>
<dbReference type="GO" id="GO:1903094">
    <property type="term" value="P:negative regulation of protein K48-linked deubiquitination"/>
    <property type="evidence" value="ECO:0007669"/>
    <property type="project" value="TreeGrafter"/>
</dbReference>
<dbReference type="InterPro" id="IPR013087">
    <property type="entry name" value="Znf_C2H2_type"/>
</dbReference>
<name>A0A9W8BG96_9FUNG</name>
<dbReference type="Pfam" id="PF24560">
    <property type="entry name" value="zf-C2H2_OTU1_C"/>
    <property type="match status" value="1"/>
</dbReference>
<dbReference type="InterPro" id="IPR057766">
    <property type="entry name" value="Znf-C2H2_OTU1-like_C"/>
</dbReference>
<evidence type="ECO:0000256" key="4">
    <source>
        <dbReference type="SAM" id="MobiDB-lite"/>
    </source>
</evidence>
<protein>
    <recommendedName>
        <fullName evidence="5">UBX domain-containing protein</fullName>
    </recommendedName>
</protein>
<keyword evidence="7" id="KW-1185">Reference proteome</keyword>
<dbReference type="SMART" id="SM00166">
    <property type="entry name" value="UBX"/>
    <property type="match status" value="1"/>
</dbReference>
<evidence type="ECO:0000313" key="7">
    <source>
        <dbReference type="Proteomes" id="UP001150907"/>
    </source>
</evidence>
<dbReference type="SUPFAM" id="SSF46934">
    <property type="entry name" value="UBA-like"/>
    <property type="match status" value="1"/>
</dbReference>
<dbReference type="InterPro" id="IPR015940">
    <property type="entry name" value="UBA"/>
</dbReference>
<dbReference type="EMBL" id="JANBQF010000054">
    <property type="protein sequence ID" value="KAJ2006603.1"/>
    <property type="molecule type" value="Genomic_DNA"/>
</dbReference>
<comment type="caution">
    <text evidence="6">The sequence shown here is derived from an EMBL/GenBank/DDBJ whole genome shotgun (WGS) entry which is preliminary data.</text>
</comment>
<dbReference type="AlphaFoldDB" id="A0A9W8BG96"/>
<proteinExistence type="predicted"/>